<feature type="transmembrane region" description="Helical" evidence="2">
    <location>
        <begin position="116"/>
        <end position="134"/>
    </location>
</feature>
<keyword evidence="2" id="KW-1133">Transmembrane helix</keyword>
<dbReference type="Proteomes" id="UP000268908">
    <property type="component" value="Unassembled WGS sequence"/>
</dbReference>
<comment type="cofactor">
    <cofactor evidence="1">
        <name>Mg(2+)</name>
        <dbReference type="ChEBI" id="CHEBI:18420"/>
    </cofactor>
</comment>
<keyword evidence="1" id="KW-0378">Hydrolase</keyword>
<dbReference type="GO" id="GO:0008962">
    <property type="term" value="F:phosphatidylglycerophosphatase activity"/>
    <property type="evidence" value="ECO:0007669"/>
    <property type="project" value="UniProtKB-EC"/>
</dbReference>
<feature type="transmembrane region" description="Helical" evidence="2">
    <location>
        <begin position="88"/>
        <end position="109"/>
    </location>
</feature>
<evidence type="ECO:0000256" key="2">
    <source>
        <dbReference type="SAM" id="Phobius"/>
    </source>
</evidence>
<dbReference type="RefSeq" id="WP_121240024.1">
    <property type="nucleotide sequence ID" value="NZ_BHVV01000001.1"/>
</dbReference>
<keyword evidence="1" id="KW-0442">Lipid degradation</keyword>
<keyword evidence="5" id="KW-1185">Reference proteome</keyword>
<evidence type="ECO:0000256" key="1">
    <source>
        <dbReference type="PIRNR" id="PIRNR006162"/>
    </source>
</evidence>
<reference evidence="4 5" key="1">
    <citation type="submission" date="2018-10" db="EMBL/GenBank/DDBJ databases">
        <title>Genomic Encyclopedia of Type Strains, Phase IV (KMG-IV): sequencing the most valuable type-strain genomes for metagenomic binning, comparative biology and taxonomic classification.</title>
        <authorList>
            <person name="Goeker M."/>
        </authorList>
    </citation>
    <scope>NUCLEOTIDE SEQUENCE [LARGE SCALE GENOMIC DNA]</scope>
    <source>
        <strain evidence="4 5">DSM 26916</strain>
    </source>
</reference>
<keyword evidence="1" id="KW-0460">Magnesium</keyword>
<organism evidence="4 5">
    <name type="scientific">Sulfurisoma sediminicola</name>
    <dbReference type="NCBI Taxonomy" id="1381557"/>
    <lineage>
        <taxon>Bacteria</taxon>
        <taxon>Pseudomonadati</taxon>
        <taxon>Pseudomonadota</taxon>
        <taxon>Betaproteobacteria</taxon>
        <taxon>Nitrosomonadales</taxon>
        <taxon>Sterolibacteriaceae</taxon>
        <taxon>Sulfurisoma</taxon>
    </lineage>
</organism>
<dbReference type="UniPathway" id="UPA00084">
    <property type="reaction ID" value="UER00504"/>
</dbReference>
<comment type="function">
    <text evidence="1">Lipid phosphatase which dephosphorylates phosphatidylglycerophosphate (PGP) to phosphatidylglycerol (PG).</text>
</comment>
<dbReference type="InterPro" id="IPR036681">
    <property type="entry name" value="PgpA-like_sf"/>
</dbReference>
<feature type="domain" description="YutG/PgpA" evidence="3">
    <location>
        <begin position="20"/>
        <end position="173"/>
    </location>
</feature>
<dbReference type="AlphaFoldDB" id="A0A497XLF5"/>
<dbReference type="PANTHER" id="PTHR36305">
    <property type="entry name" value="PHOSPHATIDYLGLYCEROPHOSPHATASE A"/>
    <property type="match status" value="1"/>
</dbReference>
<keyword evidence="1" id="KW-0479">Metal-binding</keyword>
<comment type="subcellular location">
    <subcellularLocation>
        <location evidence="1">Cell inner membrane</location>
        <topology evidence="1">Multi-pass membrane protein</topology>
    </subcellularLocation>
</comment>
<keyword evidence="1" id="KW-1003">Cell membrane</keyword>
<dbReference type="EC" id="3.1.3.27" evidence="1"/>
<dbReference type="GO" id="GO:0005886">
    <property type="term" value="C:plasma membrane"/>
    <property type="evidence" value="ECO:0007669"/>
    <property type="project" value="UniProtKB-SubCell"/>
</dbReference>
<evidence type="ECO:0000259" key="3">
    <source>
        <dbReference type="Pfam" id="PF04608"/>
    </source>
</evidence>
<keyword evidence="1" id="KW-0443">Lipid metabolism</keyword>
<evidence type="ECO:0000313" key="5">
    <source>
        <dbReference type="Proteomes" id="UP000268908"/>
    </source>
</evidence>
<comment type="catalytic activity">
    <reaction evidence="1">
        <text>a 1,2-diacyl-sn-glycero-3-phospho-(1'-sn-glycero-3'-phosphate) + H2O = a 1,2-diacyl-sn-glycero-3-phospho-(1'-sn-glycerol) + phosphate</text>
        <dbReference type="Rhea" id="RHEA:33751"/>
        <dbReference type="ChEBI" id="CHEBI:15377"/>
        <dbReference type="ChEBI" id="CHEBI:43474"/>
        <dbReference type="ChEBI" id="CHEBI:60110"/>
        <dbReference type="ChEBI" id="CHEBI:64716"/>
        <dbReference type="EC" id="3.1.3.27"/>
    </reaction>
</comment>
<dbReference type="PIRSF" id="PIRSF006162">
    <property type="entry name" value="PgpA"/>
    <property type="match status" value="1"/>
</dbReference>
<gene>
    <name evidence="4" type="ORF">DFR35_0650</name>
</gene>
<keyword evidence="1" id="KW-1208">Phospholipid metabolism</keyword>
<comment type="pathway">
    <text evidence="1">Phospholipid metabolism; phosphatidylglycerol biosynthesis; phosphatidylglycerol from CDP-diacylglycerol: step 2/2.</text>
</comment>
<sequence length="178" mass="19453">MAKLPPPPFKFLVAHPAHFVACGLGSGLSPWAPGTIGTAFAWLTFPLLQFAYPSAANLALFLLFMFAFGVWCAQVTGKHLGVIDHGAIVWDEIVPFWAVLMFVPPALVMSPHGDRLSLSGLAWQTAAFFLFRFYDIVKPPPADYFDARVKNGFGVMMDDVIAAAYTILTLAVIKALFF</sequence>
<dbReference type="InterPro" id="IPR026037">
    <property type="entry name" value="PgpA"/>
</dbReference>
<feature type="transmembrane region" description="Helical" evidence="2">
    <location>
        <begin position="31"/>
        <end position="51"/>
    </location>
</feature>
<evidence type="ECO:0000313" key="4">
    <source>
        <dbReference type="EMBL" id="RLJ68096.1"/>
    </source>
</evidence>
<keyword evidence="1" id="KW-0595">Phospholipid degradation</keyword>
<feature type="transmembrane region" description="Helical" evidence="2">
    <location>
        <begin position="58"/>
        <end position="76"/>
    </location>
</feature>
<keyword evidence="1 2" id="KW-0472">Membrane</keyword>
<dbReference type="GO" id="GO:0046872">
    <property type="term" value="F:metal ion binding"/>
    <property type="evidence" value="ECO:0007669"/>
    <property type="project" value="UniProtKB-KW"/>
</dbReference>
<accession>A0A497XLF5</accession>
<dbReference type="SUPFAM" id="SSF101307">
    <property type="entry name" value="YutG-like"/>
    <property type="match status" value="1"/>
</dbReference>
<keyword evidence="1 2" id="KW-0812">Transmembrane</keyword>
<dbReference type="EMBL" id="RCCI01000004">
    <property type="protein sequence ID" value="RLJ68096.1"/>
    <property type="molecule type" value="Genomic_DNA"/>
</dbReference>
<dbReference type="PANTHER" id="PTHR36305:SF1">
    <property type="entry name" value="PHOSPHATIDYLGLYCEROPHOSPHATASE A"/>
    <property type="match status" value="1"/>
</dbReference>
<protein>
    <recommendedName>
        <fullName evidence="1">Phosphatidylglycerophosphatase A</fullName>
        <ecNumber evidence="1">3.1.3.27</ecNumber>
    </recommendedName>
    <alternativeName>
        <fullName evidence="1">Phosphatidylglycerolphosphate phosphatase A</fullName>
    </alternativeName>
</protein>
<feature type="transmembrane region" description="Helical" evidence="2">
    <location>
        <begin position="160"/>
        <end position="177"/>
    </location>
</feature>
<dbReference type="InterPro" id="IPR007686">
    <property type="entry name" value="YutG/PgpA"/>
</dbReference>
<comment type="caution">
    <text evidence="4">The sequence shown here is derived from an EMBL/GenBank/DDBJ whole genome shotgun (WGS) entry which is preliminary data.</text>
</comment>
<keyword evidence="1" id="KW-0997">Cell inner membrane</keyword>
<dbReference type="Pfam" id="PF04608">
    <property type="entry name" value="PgpA"/>
    <property type="match status" value="1"/>
</dbReference>
<proteinExistence type="predicted"/>
<dbReference type="GO" id="GO:0006655">
    <property type="term" value="P:phosphatidylglycerol biosynthetic process"/>
    <property type="evidence" value="ECO:0007669"/>
    <property type="project" value="UniProtKB-UniPathway"/>
</dbReference>
<dbReference type="GO" id="GO:0009395">
    <property type="term" value="P:phospholipid catabolic process"/>
    <property type="evidence" value="ECO:0007669"/>
    <property type="project" value="UniProtKB-KW"/>
</dbReference>
<dbReference type="CDD" id="cd06971">
    <property type="entry name" value="PgpA"/>
    <property type="match status" value="1"/>
</dbReference>
<name>A0A497XLF5_9PROT</name>
<dbReference type="OrthoDB" id="9804091at2"/>